<evidence type="ECO:0000313" key="5">
    <source>
        <dbReference type="EMBL" id="KND96601.1"/>
    </source>
</evidence>
<evidence type="ECO:0000256" key="1">
    <source>
        <dbReference type="ARBA" id="ARBA00004173"/>
    </source>
</evidence>
<evidence type="ECO:0000256" key="3">
    <source>
        <dbReference type="ARBA" id="ARBA00014638"/>
    </source>
</evidence>
<proteinExistence type="inferred from homology"/>
<keyword evidence="4" id="KW-0496">Mitochondrion</keyword>
<dbReference type="Proteomes" id="UP000037122">
    <property type="component" value="Unassembled WGS sequence"/>
</dbReference>
<organism evidence="5 6">
    <name type="scientific">Candidozyma auris</name>
    <name type="common">Yeast</name>
    <name type="synonym">Candida auris</name>
    <dbReference type="NCBI Taxonomy" id="498019"/>
    <lineage>
        <taxon>Eukaryota</taxon>
        <taxon>Fungi</taxon>
        <taxon>Dikarya</taxon>
        <taxon>Ascomycota</taxon>
        <taxon>Saccharomycotina</taxon>
        <taxon>Pichiomycetes</taxon>
        <taxon>Metschnikowiaceae</taxon>
        <taxon>Candidozyma</taxon>
    </lineage>
</organism>
<dbReference type="PANTHER" id="PTHR28133">
    <property type="entry name" value="REQUIRED FOR RESPIRATORY GROWTH PROTEIN 7, MITOCHONDRIAL"/>
    <property type="match status" value="1"/>
</dbReference>
<dbReference type="PANTHER" id="PTHR28133:SF1">
    <property type="entry name" value="REQUIRED FOR RESPIRATORY GROWTH PROTEIN 7, MITOCHONDRIAL"/>
    <property type="match status" value="1"/>
</dbReference>
<sequence length="236" mass="27716">MRPRLCIPFRLKSTLREIQSCKEYLEYGRLNQKDIFSPTFRGTLYELQTKEYLEEQFKCYDMTRVGGANDNGIDIFGKWNLAYYWDQLSDEQKSIKYPKNSIIANSSQQSSFCNKGSNKSIDMRSQIDVLVQCKNYKRRLQAKTIRELSGIYHYHAKSTLDRMKTFFFLLLPFVLTEQGHRQFDASEIPLIHMRITPLETGEIEGLQGDSKEPARIYINRKARRLLNGLETKILED</sequence>
<dbReference type="GO" id="GO:0005739">
    <property type="term" value="C:mitochondrion"/>
    <property type="evidence" value="ECO:0007669"/>
    <property type="project" value="UniProtKB-SubCell"/>
</dbReference>
<evidence type="ECO:0000256" key="2">
    <source>
        <dbReference type="ARBA" id="ARBA00009554"/>
    </source>
</evidence>
<dbReference type="VEuPathDB" id="FungiDB:QG37_07040"/>
<comment type="caution">
    <text evidence="5">The sequence shown here is derived from an EMBL/GenBank/DDBJ whole genome shotgun (WGS) entry which is preliminary data.</text>
</comment>
<protein>
    <recommendedName>
        <fullName evidence="3">Required for respiratory growth protein 7, mitochondrial</fullName>
    </recommendedName>
</protein>
<dbReference type="AlphaFoldDB" id="A0A0L0NR38"/>
<comment type="subcellular location">
    <subcellularLocation>
        <location evidence="1">Mitochondrion</location>
    </subcellularLocation>
</comment>
<gene>
    <name evidence="5" type="ORF">QG37_07040</name>
</gene>
<dbReference type="EMBL" id="LGST01000052">
    <property type="protein sequence ID" value="KND96601.1"/>
    <property type="molecule type" value="Genomic_DNA"/>
</dbReference>
<comment type="similarity">
    <text evidence="2">Belongs to the RRG7 family.</text>
</comment>
<name>A0A0L0NR38_CANAR</name>
<dbReference type="Pfam" id="PF10356">
    <property type="entry name" value="RRG7"/>
    <property type="match status" value="1"/>
</dbReference>
<dbReference type="VEuPathDB" id="FungiDB:CJI97_002815"/>
<accession>A0A0L0NR38</accession>
<reference evidence="6" key="1">
    <citation type="journal article" date="2015" name="BMC Genomics">
        <title>Draft genome of a commonly misdiagnosed multidrug resistant pathogen Candida auris.</title>
        <authorList>
            <person name="Chatterjee S."/>
            <person name="Alampalli S.V."/>
            <person name="Nageshan R.K."/>
            <person name="Chettiar S.T."/>
            <person name="Joshi S."/>
            <person name="Tatu U.S."/>
        </authorList>
    </citation>
    <scope>NUCLEOTIDE SEQUENCE [LARGE SCALE GENOMIC DNA]</scope>
    <source>
        <strain evidence="6">6684</strain>
    </source>
</reference>
<evidence type="ECO:0000313" key="6">
    <source>
        <dbReference type="Proteomes" id="UP000037122"/>
    </source>
</evidence>
<evidence type="ECO:0000256" key="4">
    <source>
        <dbReference type="ARBA" id="ARBA00023128"/>
    </source>
</evidence>
<dbReference type="InterPro" id="IPR018828">
    <property type="entry name" value="RRG7"/>
</dbReference>